<evidence type="ECO:0008006" key="3">
    <source>
        <dbReference type="Google" id="ProtNLM"/>
    </source>
</evidence>
<dbReference type="EMBL" id="QWDD01000001">
    <property type="protein sequence ID" value="RNJ51028.1"/>
    <property type="molecule type" value="Genomic_DNA"/>
</dbReference>
<dbReference type="AlphaFoldDB" id="A0A3M9XVE0"/>
<dbReference type="Proteomes" id="UP000268623">
    <property type="component" value="Unassembled WGS sequence"/>
</dbReference>
<keyword evidence="2" id="KW-1185">Reference proteome</keyword>
<organism evidence="1 2">
    <name type="scientific">Methylocystis hirsuta</name>
    <dbReference type="NCBI Taxonomy" id="369798"/>
    <lineage>
        <taxon>Bacteria</taxon>
        <taxon>Pseudomonadati</taxon>
        <taxon>Pseudomonadota</taxon>
        <taxon>Alphaproteobacteria</taxon>
        <taxon>Hyphomicrobiales</taxon>
        <taxon>Methylocystaceae</taxon>
        <taxon>Methylocystis</taxon>
    </lineage>
</organism>
<comment type="caution">
    <text evidence="1">The sequence shown here is derived from an EMBL/GenBank/DDBJ whole genome shotgun (WGS) entry which is preliminary data.</text>
</comment>
<sequence>MWAPGPWIIGDSQQRRKLRPRMDRTTLSRRRRAASLQRLRSGLDDAHDAAPGALSWKANGRGAAWRDLFQRHAILVDRSWYMRWLTARPNIKPVHFVHDLIPFEAPEFFRAREAMLHSKRMSKIRRYGAGAVVGSQAVARRLRAPAEATPPIPMLAKIDDFIGQLYSALRRGPELTRGRGARIISSLQMSRPARERLGK</sequence>
<gene>
    <name evidence="1" type="ORF">D1O30_16960</name>
</gene>
<accession>A0A3M9XVE0</accession>
<protein>
    <recommendedName>
        <fullName evidence="3">Glycosyltransferase family 1 protein</fullName>
    </recommendedName>
</protein>
<name>A0A3M9XVE0_9HYPH</name>
<evidence type="ECO:0000313" key="1">
    <source>
        <dbReference type="EMBL" id="RNJ51028.1"/>
    </source>
</evidence>
<reference evidence="1 2" key="1">
    <citation type="submission" date="2018-08" db="EMBL/GenBank/DDBJ databases">
        <title>Genome sequence of Methylocystis hirsuta CSC1, a methanotroph able to accumulate PHAs.</title>
        <authorList>
            <person name="Bordel S."/>
            <person name="Rodriguez E."/>
            <person name="Gancedo J."/>
            <person name="Munoz R."/>
        </authorList>
    </citation>
    <scope>NUCLEOTIDE SEQUENCE [LARGE SCALE GENOMIC DNA]</scope>
    <source>
        <strain evidence="1 2">CSC1</strain>
    </source>
</reference>
<evidence type="ECO:0000313" key="2">
    <source>
        <dbReference type="Proteomes" id="UP000268623"/>
    </source>
</evidence>
<proteinExistence type="predicted"/>